<dbReference type="PANTHER" id="PTHR43002">
    <property type="entry name" value="GLYCOGEN DEBRANCHING ENZYME"/>
    <property type="match status" value="1"/>
</dbReference>
<dbReference type="GO" id="GO:0019156">
    <property type="term" value="F:isoamylase activity"/>
    <property type="evidence" value="ECO:0007669"/>
    <property type="project" value="InterPro"/>
</dbReference>
<dbReference type="Gene3D" id="3.20.20.80">
    <property type="entry name" value="Glycosidases"/>
    <property type="match status" value="1"/>
</dbReference>
<reference evidence="7 8" key="1">
    <citation type="journal article" date="2022" name="Nat. Plants">
        <title>Genomes of leafy and leafless Platanthera orchids illuminate the evolution of mycoheterotrophy.</title>
        <authorList>
            <person name="Li M.H."/>
            <person name="Liu K.W."/>
            <person name="Li Z."/>
            <person name="Lu H.C."/>
            <person name="Ye Q.L."/>
            <person name="Zhang D."/>
            <person name="Wang J.Y."/>
            <person name="Li Y.F."/>
            <person name="Zhong Z.M."/>
            <person name="Liu X."/>
            <person name="Yu X."/>
            <person name="Liu D.K."/>
            <person name="Tu X.D."/>
            <person name="Liu B."/>
            <person name="Hao Y."/>
            <person name="Liao X.Y."/>
            <person name="Jiang Y.T."/>
            <person name="Sun W.H."/>
            <person name="Chen J."/>
            <person name="Chen Y.Q."/>
            <person name="Ai Y."/>
            <person name="Zhai J.W."/>
            <person name="Wu S.S."/>
            <person name="Zhou Z."/>
            <person name="Hsiao Y.Y."/>
            <person name="Wu W.L."/>
            <person name="Chen Y.Y."/>
            <person name="Lin Y.F."/>
            <person name="Hsu J.L."/>
            <person name="Li C.Y."/>
            <person name="Wang Z.W."/>
            <person name="Zhao X."/>
            <person name="Zhong W.Y."/>
            <person name="Ma X.K."/>
            <person name="Ma L."/>
            <person name="Huang J."/>
            <person name="Chen G.Z."/>
            <person name="Huang M.Z."/>
            <person name="Huang L."/>
            <person name="Peng D.H."/>
            <person name="Luo Y.B."/>
            <person name="Zou S.Q."/>
            <person name="Chen S.P."/>
            <person name="Lan S."/>
            <person name="Tsai W.C."/>
            <person name="Van de Peer Y."/>
            <person name="Liu Z.J."/>
        </authorList>
    </citation>
    <scope>NUCLEOTIDE SEQUENCE [LARGE SCALE GENOMIC DNA]</scope>
    <source>
        <strain evidence="7">Lor287</strain>
    </source>
</reference>
<keyword evidence="8" id="KW-1185">Reference proteome</keyword>
<feature type="domain" description="Glycosyl hydrolase family 13 catalytic" evidence="6">
    <location>
        <begin position="387"/>
        <end position="768"/>
    </location>
</feature>
<evidence type="ECO:0000259" key="6">
    <source>
        <dbReference type="SMART" id="SM00642"/>
    </source>
</evidence>
<comment type="caution">
    <text evidence="7">The sequence shown here is derived from an EMBL/GenBank/DDBJ whole genome shotgun (WGS) entry which is preliminary data.</text>
</comment>
<dbReference type="SUPFAM" id="SSF51011">
    <property type="entry name" value="Glycosyl hydrolase domain"/>
    <property type="match status" value="1"/>
</dbReference>
<dbReference type="GO" id="GO:0009507">
    <property type="term" value="C:chloroplast"/>
    <property type="evidence" value="ECO:0007669"/>
    <property type="project" value="UniProtKB-SubCell"/>
</dbReference>
<sequence>METLCAPNLSQTSIANAEAIKNRMFGLVSLNTGIKNSVLVMGQLYAYKRCQTGLRSRHASSKDSIQIHQFGVFNAAQSSSKEEVHAVLQMTSNSKKKHTGSSFLFRTEFGDLVKVSVGVKEMKYTVYIEVESLPKYLINHNLMLCWGMFRSDSSQLQGPDSGIFVPFTTAFKSQDSEPPMKSPFTRDSSCSHMIGLDFDCSCIPFYLSFLLQSDGTGNKSRIRTHRKTNFSVPVGLGRGYAMPLGVSLSNDGSVNFSLFSRNAKRVVLCLYENKSVEPSLEIELDPYVNRTGDIWHVSMGDIANYVSYGYRCKGENFGNRGCRFHAHHVLLDPYSKMIRNFCRSQADSPSMAKSLGCLSNEPNFQWGVDKHPHIPMEKLVVYRLNIDQFTKSKSSGLPENVAGTFTGLIKKLPHLINLGVNALLLEPIFSFDVERGSYFPYHFFSPASIYGDKDEKISCVYSMKEMVKVLHAQGVEVLLEVSFSHTCEGGDAYSQAISFGGIDNSSYYFIDGNVDSKTCSALKCSDPIVQKMILDCLHYWVTEFHVDGFCFTNSSSLLRGSNNDQLSRPPLVESIAFDPILSNTKIISDCWSPVDMSYKDVTFPHWQRWAEMNSKYFHDIRNFLRGKGLLRDLATRLCGSGDVFTALRGPMHSFNFITKNAGLTLVDLVSFSDGDLASELSWNCGVEGPTDKNSVLKIRLRQVRNFLFILFISLGVPVMNMGDEFGYSTGGSASYTNRNPIDWSSLRAEFSIQTTNFIVFLTTFRNRRNDLFQRKNFLKVENISWHGSGQLPPKWEDPSCKFLSLELKAEKDAGSPNSYDGDLFISFNASDLSELATLPELSEEYVWFLLVDTSLPYPYFFSSDSDSQNNEGLSSYELKPHTCAMFEAKVLNL</sequence>
<dbReference type="GO" id="GO:0019252">
    <property type="term" value="P:starch biosynthetic process"/>
    <property type="evidence" value="ECO:0007669"/>
    <property type="project" value="InterPro"/>
</dbReference>
<comment type="subcellular location">
    <subcellularLocation>
        <location evidence="1">Plastid</location>
        <location evidence="1">Chloroplast</location>
    </subcellularLocation>
</comment>
<evidence type="ECO:0000256" key="4">
    <source>
        <dbReference type="ARBA" id="ARBA00022640"/>
    </source>
</evidence>
<dbReference type="EMBL" id="JBBWWQ010000005">
    <property type="protein sequence ID" value="KAK8947283.1"/>
    <property type="molecule type" value="Genomic_DNA"/>
</dbReference>
<dbReference type="InterPro" id="IPR004193">
    <property type="entry name" value="Glyco_hydro_13_N"/>
</dbReference>
<keyword evidence="3" id="KW-0150">Chloroplast</keyword>
<dbReference type="SMART" id="SM00642">
    <property type="entry name" value="Aamy"/>
    <property type="match status" value="1"/>
</dbReference>
<evidence type="ECO:0000256" key="3">
    <source>
        <dbReference type="ARBA" id="ARBA00022528"/>
    </source>
</evidence>
<accession>A0AAP0GAB2</accession>
<dbReference type="InterPro" id="IPR048650">
    <property type="entry name" value="ISOA1-3-like_C"/>
</dbReference>
<dbReference type="Pfam" id="PF00128">
    <property type="entry name" value="Alpha-amylase"/>
    <property type="match status" value="1"/>
</dbReference>
<dbReference type="InterPro" id="IPR017853">
    <property type="entry name" value="GH"/>
</dbReference>
<dbReference type="SUPFAM" id="SSF81296">
    <property type="entry name" value="E set domains"/>
    <property type="match status" value="1"/>
</dbReference>
<dbReference type="InterPro" id="IPR013780">
    <property type="entry name" value="Glyco_hydro_b"/>
</dbReference>
<dbReference type="CDD" id="cd02856">
    <property type="entry name" value="E_set_GDE_Isoamylase_N"/>
    <property type="match status" value="1"/>
</dbReference>
<evidence type="ECO:0000256" key="5">
    <source>
        <dbReference type="ARBA" id="ARBA00022946"/>
    </source>
</evidence>
<comment type="similarity">
    <text evidence="2">Belongs to the glycosyl hydrolase 13 family.</text>
</comment>
<dbReference type="InterPro" id="IPR014756">
    <property type="entry name" value="Ig_E-set"/>
</dbReference>
<dbReference type="CDD" id="cd11346">
    <property type="entry name" value="AmyAc_plant_IsoA"/>
    <property type="match status" value="1"/>
</dbReference>
<dbReference type="Gene3D" id="2.60.40.10">
    <property type="entry name" value="Immunoglobulins"/>
    <property type="match status" value="1"/>
</dbReference>
<dbReference type="Gene3D" id="2.60.40.1180">
    <property type="entry name" value="Golgi alpha-mannosidase II"/>
    <property type="match status" value="1"/>
</dbReference>
<evidence type="ECO:0000313" key="7">
    <source>
        <dbReference type="EMBL" id="KAK8947283.1"/>
    </source>
</evidence>
<evidence type="ECO:0000256" key="1">
    <source>
        <dbReference type="ARBA" id="ARBA00004229"/>
    </source>
</evidence>
<organism evidence="7 8">
    <name type="scientific">Platanthera zijinensis</name>
    <dbReference type="NCBI Taxonomy" id="2320716"/>
    <lineage>
        <taxon>Eukaryota</taxon>
        <taxon>Viridiplantae</taxon>
        <taxon>Streptophyta</taxon>
        <taxon>Embryophyta</taxon>
        <taxon>Tracheophyta</taxon>
        <taxon>Spermatophyta</taxon>
        <taxon>Magnoliopsida</taxon>
        <taxon>Liliopsida</taxon>
        <taxon>Asparagales</taxon>
        <taxon>Orchidaceae</taxon>
        <taxon>Orchidoideae</taxon>
        <taxon>Orchideae</taxon>
        <taxon>Orchidinae</taxon>
        <taxon>Platanthera</taxon>
    </lineage>
</organism>
<dbReference type="AlphaFoldDB" id="A0AAP0GAB2"/>
<keyword evidence="4" id="KW-0934">Plastid</keyword>
<keyword evidence="5" id="KW-0809">Transit peptide</keyword>
<dbReference type="InterPro" id="IPR006047">
    <property type="entry name" value="GH13_cat_dom"/>
</dbReference>
<dbReference type="InterPro" id="IPR044096">
    <property type="entry name" value="AmyAc_plant_ISA2"/>
</dbReference>
<dbReference type="SUPFAM" id="SSF51445">
    <property type="entry name" value="(Trans)glycosidases"/>
    <property type="match status" value="1"/>
</dbReference>
<dbReference type="Pfam" id="PF02922">
    <property type="entry name" value="CBM_48"/>
    <property type="match status" value="1"/>
</dbReference>
<evidence type="ECO:0000256" key="2">
    <source>
        <dbReference type="ARBA" id="ARBA00008061"/>
    </source>
</evidence>
<dbReference type="InterPro" id="IPR013783">
    <property type="entry name" value="Ig-like_fold"/>
</dbReference>
<dbReference type="InterPro" id="IPR044505">
    <property type="entry name" value="GlgX_Isoamylase_N_E_set"/>
</dbReference>
<dbReference type="Pfam" id="PF21156">
    <property type="entry name" value="ISOA1-3_C"/>
    <property type="match status" value="1"/>
</dbReference>
<dbReference type="Proteomes" id="UP001418222">
    <property type="component" value="Unassembled WGS sequence"/>
</dbReference>
<proteinExistence type="inferred from homology"/>
<name>A0AAP0GAB2_9ASPA</name>
<evidence type="ECO:0000313" key="8">
    <source>
        <dbReference type="Proteomes" id="UP001418222"/>
    </source>
</evidence>
<protein>
    <recommendedName>
        <fullName evidence="6">Glycosyl hydrolase family 13 catalytic domain-containing protein</fullName>
    </recommendedName>
</protein>
<gene>
    <name evidence="7" type="ORF">KSP39_PZI007068</name>
</gene>